<gene>
    <name evidence="9" type="ORF">SEPCBS119000_006414</name>
</gene>
<dbReference type="PANTHER" id="PTHR33048">
    <property type="entry name" value="PTH11-LIKE INTEGRAL MEMBRANE PROTEIN (AFU_ORTHOLOGUE AFUA_5G11245)"/>
    <property type="match status" value="1"/>
</dbReference>
<keyword evidence="3 7" id="KW-1133">Transmembrane helix</keyword>
<dbReference type="InterPro" id="IPR049326">
    <property type="entry name" value="Rhodopsin_dom_fungi"/>
</dbReference>
<reference evidence="9 10" key="1">
    <citation type="submission" date="2024-01" db="EMBL/GenBank/DDBJ databases">
        <authorList>
            <person name="Allen C."/>
            <person name="Tagirdzhanova G."/>
        </authorList>
    </citation>
    <scope>NUCLEOTIDE SEQUENCE [LARGE SCALE GENOMIC DNA]</scope>
    <source>
        <strain evidence="9 10">CBS 119000</strain>
    </source>
</reference>
<evidence type="ECO:0000256" key="4">
    <source>
        <dbReference type="ARBA" id="ARBA00023136"/>
    </source>
</evidence>
<comment type="similarity">
    <text evidence="5">Belongs to the SAT4 family.</text>
</comment>
<feature type="transmembrane region" description="Helical" evidence="7">
    <location>
        <begin position="199"/>
        <end position="221"/>
    </location>
</feature>
<dbReference type="InterPro" id="IPR052337">
    <property type="entry name" value="SAT4-like"/>
</dbReference>
<evidence type="ECO:0000256" key="5">
    <source>
        <dbReference type="ARBA" id="ARBA00038359"/>
    </source>
</evidence>
<comment type="caution">
    <text evidence="9">The sequence shown here is derived from an EMBL/GenBank/DDBJ whole genome shotgun (WGS) entry which is preliminary data.</text>
</comment>
<dbReference type="Pfam" id="PF20684">
    <property type="entry name" value="Fung_rhodopsin"/>
    <property type="match status" value="1"/>
</dbReference>
<evidence type="ECO:0000256" key="7">
    <source>
        <dbReference type="SAM" id="Phobius"/>
    </source>
</evidence>
<feature type="transmembrane region" description="Helical" evidence="7">
    <location>
        <begin position="273"/>
        <end position="294"/>
    </location>
</feature>
<dbReference type="Proteomes" id="UP001642502">
    <property type="component" value="Unassembled WGS sequence"/>
</dbReference>
<sequence length="385" mass="41917">MADDDDRGPQLAAILISFLVFSIVATALRCYSMGVILKRFYFEDWLAVITAVGSSLTSYSVQSLLLTFVLTSQGVYCVYTAVALRSIHYGLGQHVHNVPPADRVQAVLYRWIGSLLYICISTASKYIVGLFLLRICSHCHWQRITIWALLAVVTVFNILYLGFDIFSCHPIELQWTRYADPPPTTGACNASSFATVTTYVAGFLNVVADWTLALLPSYLVWQAKMDRRKKISISAVLAIGSVASIATIVRIVYADGYLDSPDFLYTFIDLAIWSTLEIGIALGASSLATLTPLFRNIKIFSSTWAGESATRGTRQSYRRGGPSRTGGGPGVVSSGDVGKGSDVKSSASSPARGGFDVDVELQPMNRLSTGSDSRLKGAWPFVQQV</sequence>
<feature type="domain" description="Rhodopsin" evidence="8">
    <location>
        <begin position="29"/>
        <end position="295"/>
    </location>
</feature>
<feature type="transmembrane region" description="Helical" evidence="7">
    <location>
        <begin position="108"/>
        <end position="132"/>
    </location>
</feature>
<evidence type="ECO:0000256" key="1">
    <source>
        <dbReference type="ARBA" id="ARBA00004141"/>
    </source>
</evidence>
<evidence type="ECO:0000313" key="10">
    <source>
        <dbReference type="Proteomes" id="UP001642502"/>
    </source>
</evidence>
<dbReference type="EMBL" id="CAWUON010000165">
    <property type="protein sequence ID" value="CAK7274909.1"/>
    <property type="molecule type" value="Genomic_DNA"/>
</dbReference>
<evidence type="ECO:0000313" key="9">
    <source>
        <dbReference type="EMBL" id="CAK7274909.1"/>
    </source>
</evidence>
<evidence type="ECO:0000256" key="6">
    <source>
        <dbReference type="SAM" id="MobiDB-lite"/>
    </source>
</evidence>
<evidence type="ECO:0000259" key="8">
    <source>
        <dbReference type="Pfam" id="PF20684"/>
    </source>
</evidence>
<protein>
    <recommendedName>
        <fullName evidence="8">Rhodopsin domain-containing protein</fullName>
    </recommendedName>
</protein>
<feature type="transmembrane region" description="Helical" evidence="7">
    <location>
        <begin position="144"/>
        <end position="163"/>
    </location>
</feature>
<keyword evidence="10" id="KW-1185">Reference proteome</keyword>
<organism evidence="9 10">
    <name type="scientific">Sporothrix epigloea</name>
    <dbReference type="NCBI Taxonomy" id="1892477"/>
    <lineage>
        <taxon>Eukaryota</taxon>
        <taxon>Fungi</taxon>
        <taxon>Dikarya</taxon>
        <taxon>Ascomycota</taxon>
        <taxon>Pezizomycotina</taxon>
        <taxon>Sordariomycetes</taxon>
        <taxon>Sordariomycetidae</taxon>
        <taxon>Ophiostomatales</taxon>
        <taxon>Ophiostomataceae</taxon>
        <taxon>Sporothrix</taxon>
    </lineage>
</organism>
<accession>A0ABP0E3A2</accession>
<feature type="transmembrane region" description="Helical" evidence="7">
    <location>
        <begin position="12"/>
        <end position="31"/>
    </location>
</feature>
<keyword evidence="2 7" id="KW-0812">Transmembrane</keyword>
<evidence type="ECO:0000256" key="2">
    <source>
        <dbReference type="ARBA" id="ARBA00022692"/>
    </source>
</evidence>
<comment type="subcellular location">
    <subcellularLocation>
        <location evidence="1">Membrane</location>
        <topology evidence="1">Multi-pass membrane protein</topology>
    </subcellularLocation>
</comment>
<feature type="region of interest" description="Disordered" evidence="6">
    <location>
        <begin position="311"/>
        <end position="356"/>
    </location>
</feature>
<evidence type="ECO:0000256" key="3">
    <source>
        <dbReference type="ARBA" id="ARBA00022989"/>
    </source>
</evidence>
<keyword evidence="4 7" id="KW-0472">Membrane</keyword>
<feature type="transmembrane region" description="Helical" evidence="7">
    <location>
        <begin position="233"/>
        <end position="253"/>
    </location>
</feature>
<proteinExistence type="inferred from homology"/>
<name>A0ABP0E3A2_9PEZI</name>
<dbReference type="PANTHER" id="PTHR33048:SF96">
    <property type="entry name" value="INTEGRAL MEMBRANE PROTEIN"/>
    <property type="match status" value="1"/>
</dbReference>